<keyword evidence="8" id="KW-1185">Reference proteome</keyword>
<evidence type="ECO:0000256" key="1">
    <source>
        <dbReference type="ARBA" id="ARBA00005943"/>
    </source>
</evidence>
<evidence type="ECO:0000256" key="4">
    <source>
        <dbReference type="ARBA" id="ARBA00035146"/>
    </source>
</evidence>
<dbReference type="EMBL" id="JYDL01000003">
    <property type="protein sequence ID" value="KRX27376.1"/>
    <property type="molecule type" value="Genomic_DNA"/>
</dbReference>
<gene>
    <name evidence="7" type="primary">RpS28</name>
    <name evidence="7" type="ORF">T07_1396</name>
</gene>
<dbReference type="SUPFAM" id="SSF48452">
    <property type="entry name" value="TPR-like"/>
    <property type="match status" value="2"/>
</dbReference>
<protein>
    <recommendedName>
        <fullName evidence="4">Small ribosomal subunit protein eS28</fullName>
    </recommendedName>
    <alternativeName>
        <fullName evidence="5">40S ribosomal protein S28</fullName>
    </alternativeName>
</protein>
<dbReference type="STRING" id="6336.A0A0V0SKH6"/>
<comment type="similarity">
    <text evidence="1">Belongs to the eukaryotic ribosomal protein eS28 family.</text>
</comment>
<dbReference type="GO" id="GO:0006412">
    <property type="term" value="P:translation"/>
    <property type="evidence" value="ECO:0007669"/>
    <property type="project" value="InterPro"/>
</dbReference>
<dbReference type="GO" id="GO:0030490">
    <property type="term" value="P:maturation of SSU-rRNA"/>
    <property type="evidence" value="ECO:0007669"/>
    <property type="project" value="TreeGrafter"/>
</dbReference>
<comment type="caution">
    <text evidence="7">The sequence shown here is derived from an EMBL/GenBank/DDBJ whole genome shotgun (WGS) entry which is preliminary data.</text>
</comment>
<dbReference type="CDD" id="cd04457">
    <property type="entry name" value="S1_S28E"/>
    <property type="match status" value="1"/>
</dbReference>
<evidence type="ECO:0000256" key="5">
    <source>
        <dbReference type="ARBA" id="ARBA00035453"/>
    </source>
</evidence>
<proteinExistence type="inferred from homology"/>
<dbReference type="PANTHER" id="PTHR10769:SF3">
    <property type="entry name" value="SMALL RIBOSOMAL SUBUNIT PROTEIN ES28"/>
    <property type="match status" value="1"/>
</dbReference>
<accession>A0A0V0SKH6</accession>
<keyword evidence="3" id="KW-0687">Ribonucleoprotein</keyword>
<feature type="compositionally biased region" description="Low complexity" evidence="6">
    <location>
        <begin position="709"/>
        <end position="720"/>
    </location>
</feature>
<dbReference type="Gene3D" id="1.25.40.10">
    <property type="entry name" value="Tetratricopeptide repeat domain"/>
    <property type="match status" value="2"/>
</dbReference>
<dbReference type="Pfam" id="PF01200">
    <property type="entry name" value="Ribosomal_S28e"/>
    <property type="match status" value="1"/>
</dbReference>
<dbReference type="Gene3D" id="2.40.50.140">
    <property type="entry name" value="Nucleic acid-binding proteins"/>
    <property type="match status" value="1"/>
</dbReference>
<dbReference type="AlphaFoldDB" id="A0A0V0SKH6"/>
<sequence length="720" mass="81527">MRRFDDRKILPIPALGDGGRPSAPSIGTQLSTLLTETRCCILDNFFSVCAMDKSIQLAKVTKILGRTGSQGQCTQVRVEFIGDPKRCIIRNVKGPAGVPSHEHAMAATLVEALQALLLNEMYDDVIYLGSIVETKDTMCLTILGEREHYEAMQCYALALFERGLYEKAKFVYQSALRDLRKLDSKSATISKTFLKKETIGLSEAYLEHEFRIVKSFINVGCLNEAVGLLESLIAKHRSFKLLACLADCYFKVCDNEKAVNISKEILGEFPYALYTLVRVLNFGISDEVKNKIETWTSKNGLKLRELLGESWFDDWFDAQIEITSRNLLNGLMCLKKVSEVLKENAVILRQLAAVSKLCGFMIESADYYQKCFRFDPYNPEDLDSYIALLLSLNRTKDAEAILWHLITHFKFSVQTYTALAYFCRYSFQIEEGFSYAKKGQGTVNMPHFEGYLIAGILLAEGPKPKEAIPYLHKALCMNPRRFEVYETMVSVLIKLKRYEDAKETATVCIYRIGNTAPTSTLHAKVIIHMEIIDSNQDNSSSDGKSHREATCSLESALKMSPYYLPAIYTLVDLYITKSEYERAEAYLTSVLSVYKTHPELLKVMREVKWMMGKLDDYDQFTAMVEDAKPSSLNEAMSFNAVQNALRSMSSSLEMEVGSLAERDENNENLENLSEDALQTVTPETAGVWPELRYLALMNAPARNTRNRRQSMNSNRSPYNP</sequence>
<evidence type="ECO:0000313" key="8">
    <source>
        <dbReference type="Proteomes" id="UP000054630"/>
    </source>
</evidence>
<evidence type="ECO:0000256" key="2">
    <source>
        <dbReference type="ARBA" id="ARBA00022980"/>
    </source>
</evidence>
<dbReference type="GO" id="GO:0022627">
    <property type="term" value="C:cytosolic small ribosomal subunit"/>
    <property type="evidence" value="ECO:0007669"/>
    <property type="project" value="TreeGrafter"/>
</dbReference>
<dbReference type="OrthoDB" id="308440at2759"/>
<organism evidence="7 8">
    <name type="scientific">Trichinella nelsoni</name>
    <dbReference type="NCBI Taxonomy" id="6336"/>
    <lineage>
        <taxon>Eukaryota</taxon>
        <taxon>Metazoa</taxon>
        <taxon>Ecdysozoa</taxon>
        <taxon>Nematoda</taxon>
        <taxon>Enoplea</taxon>
        <taxon>Dorylaimia</taxon>
        <taxon>Trichinellida</taxon>
        <taxon>Trichinellidae</taxon>
        <taxon>Trichinella</taxon>
    </lineage>
</organism>
<dbReference type="Proteomes" id="UP000054630">
    <property type="component" value="Unassembled WGS sequence"/>
</dbReference>
<evidence type="ECO:0000256" key="3">
    <source>
        <dbReference type="ARBA" id="ARBA00023274"/>
    </source>
</evidence>
<evidence type="ECO:0000256" key="6">
    <source>
        <dbReference type="SAM" id="MobiDB-lite"/>
    </source>
</evidence>
<dbReference type="InterPro" id="IPR011990">
    <property type="entry name" value="TPR-like_helical_dom_sf"/>
</dbReference>
<reference evidence="7 8" key="1">
    <citation type="submission" date="2015-01" db="EMBL/GenBank/DDBJ databases">
        <title>Evolution of Trichinella species and genotypes.</title>
        <authorList>
            <person name="Korhonen P.K."/>
            <person name="Edoardo P."/>
            <person name="Giuseppe L.R."/>
            <person name="Gasser R.B."/>
        </authorList>
    </citation>
    <scope>NUCLEOTIDE SEQUENCE [LARGE SCALE GENOMIC DNA]</scope>
    <source>
        <strain evidence="7">ISS37</strain>
    </source>
</reference>
<dbReference type="InterPro" id="IPR012340">
    <property type="entry name" value="NA-bd_OB-fold"/>
</dbReference>
<dbReference type="InterPro" id="IPR000289">
    <property type="entry name" value="Ribosomal_eS28"/>
</dbReference>
<dbReference type="GO" id="GO:0000028">
    <property type="term" value="P:ribosomal small subunit assembly"/>
    <property type="evidence" value="ECO:0007669"/>
    <property type="project" value="TreeGrafter"/>
</dbReference>
<keyword evidence="2 7" id="KW-0689">Ribosomal protein</keyword>
<feature type="region of interest" description="Disordered" evidence="6">
    <location>
        <begin position="699"/>
        <end position="720"/>
    </location>
</feature>
<dbReference type="GO" id="GO:0003735">
    <property type="term" value="F:structural constituent of ribosome"/>
    <property type="evidence" value="ECO:0007669"/>
    <property type="project" value="InterPro"/>
</dbReference>
<name>A0A0V0SKH6_9BILA</name>
<evidence type="ECO:0000313" key="7">
    <source>
        <dbReference type="EMBL" id="KRX27376.1"/>
    </source>
</evidence>
<dbReference type="PANTHER" id="PTHR10769">
    <property type="entry name" value="40S RIBOSOMAL PROTEIN S28"/>
    <property type="match status" value="1"/>
</dbReference>
<dbReference type="SUPFAM" id="SSF50249">
    <property type="entry name" value="Nucleic acid-binding proteins"/>
    <property type="match status" value="1"/>
</dbReference>